<dbReference type="Proteomes" id="UP000541033">
    <property type="component" value="Unassembled WGS sequence"/>
</dbReference>
<keyword evidence="4" id="KW-1185">Reference proteome</keyword>
<dbReference type="Pfam" id="PF01266">
    <property type="entry name" value="DAO"/>
    <property type="match status" value="1"/>
</dbReference>
<gene>
    <name evidence="3" type="ORF">FHX76_000093</name>
</gene>
<dbReference type="RefSeq" id="WP_167146462.1">
    <property type="nucleotide sequence ID" value="NZ_JAAMOX010000001.1"/>
</dbReference>
<sequence length="425" mass="44438">MKHSQHVLVVGGGLIGLCTAYALLRDGHTVTIVERATLGSGAAQGNAGEVTPLQVTPLASPNTVKDIVAGVLTKSSYLSIAKRQLLGLSGFGLGFIRSAGKARTAAALKAFGQLADGIFPSLDSMTADGIDTSGGGEGFLFTATSLIELEAAYASFTSRASAAANNLPNPIMLDDELHQFEPTLADTVRGGFLLPAERYLSPMKFVASLIRYVTANGATVHEHTPVRRLTEAGQRPGVIVSGQDGTEQTLNADAVVIAAGAWTSAILTGTRTTVKVVSGKGYSFTVPVERMPNTLIHSVDRHCVFTPMDGALRVVGMMEFDGRPEQLNADRISYLIRAATGVLTGAHWVERTDEWVGPRPMTADGLPAIGPVRGRQATYVATGHNMHGLSLGPITGDLVAQLVAGDPATVNGRAIDLAPFSATRS</sequence>
<evidence type="ECO:0000256" key="1">
    <source>
        <dbReference type="ARBA" id="ARBA00023002"/>
    </source>
</evidence>
<evidence type="ECO:0000313" key="4">
    <source>
        <dbReference type="Proteomes" id="UP000541033"/>
    </source>
</evidence>
<dbReference type="SUPFAM" id="SSF51971">
    <property type="entry name" value="Nucleotide-binding domain"/>
    <property type="match status" value="1"/>
</dbReference>
<reference evidence="3 4" key="1">
    <citation type="submission" date="2020-02" db="EMBL/GenBank/DDBJ databases">
        <title>Sequencing the genomes of 1000 actinobacteria strains.</title>
        <authorList>
            <person name="Klenk H.-P."/>
        </authorList>
    </citation>
    <scope>NUCLEOTIDE SEQUENCE [LARGE SCALE GENOMIC DNA]</scope>
    <source>
        <strain evidence="3 4">DSM 27960</strain>
    </source>
</reference>
<keyword evidence="1 3" id="KW-0560">Oxidoreductase</keyword>
<dbReference type="InterPro" id="IPR036188">
    <property type="entry name" value="FAD/NAD-bd_sf"/>
</dbReference>
<evidence type="ECO:0000259" key="2">
    <source>
        <dbReference type="Pfam" id="PF01266"/>
    </source>
</evidence>
<dbReference type="PANTHER" id="PTHR13847">
    <property type="entry name" value="SARCOSINE DEHYDROGENASE-RELATED"/>
    <property type="match status" value="1"/>
</dbReference>
<dbReference type="EC" id="1.4.99.-" evidence="3"/>
<accession>A0A7X5TRY4</accession>
<protein>
    <submittedName>
        <fullName evidence="3">D-amino-acid dehydrogenase</fullName>
        <ecNumber evidence="3">1.4.99.-</ecNumber>
    </submittedName>
</protein>
<comment type="caution">
    <text evidence="3">The sequence shown here is derived from an EMBL/GenBank/DDBJ whole genome shotgun (WGS) entry which is preliminary data.</text>
</comment>
<dbReference type="SUPFAM" id="SSF54373">
    <property type="entry name" value="FAD-linked reductases, C-terminal domain"/>
    <property type="match status" value="1"/>
</dbReference>
<dbReference type="PANTHER" id="PTHR13847:SF289">
    <property type="entry name" value="GLYCINE OXIDASE"/>
    <property type="match status" value="1"/>
</dbReference>
<feature type="domain" description="FAD dependent oxidoreductase" evidence="2">
    <location>
        <begin position="7"/>
        <end position="402"/>
    </location>
</feature>
<dbReference type="Gene3D" id="3.50.50.60">
    <property type="entry name" value="FAD/NAD(P)-binding domain"/>
    <property type="match status" value="2"/>
</dbReference>
<dbReference type="GO" id="GO:0016491">
    <property type="term" value="F:oxidoreductase activity"/>
    <property type="evidence" value="ECO:0007669"/>
    <property type="project" value="UniProtKB-KW"/>
</dbReference>
<proteinExistence type="predicted"/>
<dbReference type="GO" id="GO:0005737">
    <property type="term" value="C:cytoplasm"/>
    <property type="evidence" value="ECO:0007669"/>
    <property type="project" value="TreeGrafter"/>
</dbReference>
<evidence type="ECO:0000313" key="3">
    <source>
        <dbReference type="EMBL" id="NIH52225.1"/>
    </source>
</evidence>
<dbReference type="EMBL" id="JAAMOX010000001">
    <property type="protein sequence ID" value="NIH52225.1"/>
    <property type="molecule type" value="Genomic_DNA"/>
</dbReference>
<organism evidence="3 4">
    <name type="scientific">Lysinibacter cavernae</name>
    <dbReference type="NCBI Taxonomy" id="1640652"/>
    <lineage>
        <taxon>Bacteria</taxon>
        <taxon>Bacillati</taxon>
        <taxon>Actinomycetota</taxon>
        <taxon>Actinomycetes</taxon>
        <taxon>Micrococcales</taxon>
        <taxon>Microbacteriaceae</taxon>
        <taxon>Lysinibacter</taxon>
    </lineage>
</organism>
<dbReference type="Gene3D" id="3.30.9.10">
    <property type="entry name" value="D-Amino Acid Oxidase, subunit A, domain 2"/>
    <property type="match status" value="1"/>
</dbReference>
<dbReference type="InterPro" id="IPR006076">
    <property type="entry name" value="FAD-dep_OxRdtase"/>
</dbReference>
<dbReference type="AlphaFoldDB" id="A0A7X5TRY4"/>
<name>A0A7X5TRY4_9MICO</name>